<evidence type="ECO:0000313" key="6">
    <source>
        <dbReference type="Proteomes" id="UP001642501"/>
    </source>
</evidence>
<comment type="similarity">
    <text evidence="1 2">Belongs to the small heat shock protein (HSP20) family.</text>
</comment>
<dbReference type="Pfam" id="PF00011">
    <property type="entry name" value="HSP20"/>
    <property type="match status" value="1"/>
</dbReference>
<evidence type="ECO:0000256" key="2">
    <source>
        <dbReference type="RuleBase" id="RU003616"/>
    </source>
</evidence>
<dbReference type="EMBL" id="CAWUOM010000087">
    <property type="protein sequence ID" value="CAK7271402.1"/>
    <property type="molecule type" value="Genomic_DNA"/>
</dbReference>
<dbReference type="Gene3D" id="2.60.40.790">
    <property type="match status" value="1"/>
</dbReference>
<dbReference type="PROSITE" id="PS01031">
    <property type="entry name" value="SHSP"/>
    <property type="match status" value="1"/>
</dbReference>
<gene>
    <name evidence="5" type="ORF">SEPCBS57363_004601</name>
</gene>
<dbReference type="InterPro" id="IPR002068">
    <property type="entry name" value="A-crystallin/Hsp20_dom"/>
</dbReference>
<evidence type="ECO:0000259" key="4">
    <source>
        <dbReference type="PROSITE" id="PS01031"/>
    </source>
</evidence>
<protein>
    <recommendedName>
        <fullName evidence="4">SHSP domain-containing protein</fullName>
    </recommendedName>
</protein>
<feature type="domain" description="SHSP" evidence="4">
    <location>
        <begin position="419"/>
        <end position="552"/>
    </location>
</feature>
<feature type="region of interest" description="Disordered" evidence="3">
    <location>
        <begin position="353"/>
        <end position="382"/>
    </location>
</feature>
<dbReference type="SUPFAM" id="SSF49764">
    <property type="entry name" value="HSP20-like chaperones"/>
    <property type="match status" value="1"/>
</dbReference>
<feature type="compositionally biased region" description="Pro residues" evidence="3">
    <location>
        <begin position="21"/>
        <end position="31"/>
    </location>
</feature>
<reference evidence="5 6" key="1">
    <citation type="submission" date="2024-01" db="EMBL/GenBank/DDBJ databases">
        <authorList>
            <person name="Allen C."/>
            <person name="Tagirdzhanova G."/>
        </authorList>
    </citation>
    <scope>NUCLEOTIDE SEQUENCE [LARGE SCALE GENOMIC DNA]</scope>
    <source>
        <strain evidence="5 6">CBS 573.63</strain>
    </source>
</reference>
<feature type="region of interest" description="Disordered" evidence="3">
    <location>
        <begin position="174"/>
        <end position="229"/>
    </location>
</feature>
<feature type="compositionally biased region" description="Pro residues" evidence="3">
    <location>
        <begin position="1"/>
        <end position="10"/>
    </location>
</feature>
<feature type="region of interest" description="Disordered" evidence="3">
    <location>
        <begin position="1"/>
        <end position="109"/>
    </location>
</feature>
<feature type="compositionally biased region" description="Basic residues" evidence="3">
    <location>
        <begin position="93"/>
        <end position="104"/>
    </location>
</feature>
<feature type="compositionally biased region" description="Gly residues" evidence="3">
    <location>
        <begin position="361"/>
        <end position="376"/>
    </location>
</feature>
<dbReference type="CDD" id="cd06464">
    <property type="entry name" value="ACD_sHsps-like"/>
    <property type="match status" value="1"/>
</dbReference>
<evidence type="ECO:0000256" key="1">
    <source>
        <dbReference type="PROSITE-ProRule" id="PRU00285"/>
    </source>
</evidence>
<dbReference type="InterPro" id="IPR008978">
    <property type="entry name" value="HSP20-like_chaperone"/>
</dbReference>
<organism evidence="5 6">
    <name type="scientific">Sporothrix epigloea</name>
    <dbReference type="NCBI Taxonomy" id="1892477"/>
    <lineage>
        <taxon>Eukaryota</taxon>
        <taxon>Fungi</taxon>
        <taxon>Dikarya</taxon>
        <taxon>Ascomycota</taxon>
        <taxon>Pezizomycotina</taxon>
        <taxon>Sordariomycetes</taxon>
        <taxon>Sordariomycetidae</taxon>
        <taxon>Ophiostomatales</taxon>
        <taxon>Ophiostomataceae</taxon>
        <taxon>Sporothrix</taxon>
    </lineage>
</organism>
<accession>A0ABP0DT66</accession>
<comment type="caution">
    <text evidence="5">The sequence shown here is derived from an EMBL/GenBank/DDBJ whole genome shotgun (WGS) entry which is preliminary data.</text>
</comment>
<feature type="compositionally biased region" description="Low complexity" evidence="3">
    <location>
        <begin position="58"/>
        <end position="73"/>
    </location>
</feature>
<name>A0ABP0DT66_9PEZI</name>
<feature type="region of interest" description="Disordered" evidence="3">
    <location>
        <begin position="242"/>
        <end position="270"/>
    </location>
</feature>
<feature type="compositionally biased region" description="Pro residues" evidence="3">
    <location>
        <begin position="43"/>
        <end position="57"/>
    </location>
</feature>
<dbReference type="Proteomes" id="UP001642501">
    <property type="component" value="Unassembled WGS sequence"/>
</dbReference>
<proteinExistence type="inferred from homology"/>
<sequence>MSEPNFPPHPWGFGVNMAFRPGPPGPPGPPPHHGRHHPNPFHHGPPAPPPPPPPSAPSAPSAPAGPSPVAAPSYDTPGTEKTPDNNNKGGCRWGHHGRHQHWGTRHADWETGPDMGMPWDGCWAAGPAAFGAGHHGHSHPFGHHGHGFGNFGFGPDFSPHGCGRWGWDHGNSATATGHETAAEPNLTGDAKSDGDDVITCSSSSSGSDDEEDVPMTEKDGSPSTLRGETPAAGVNATAAADAKVTDGDVFPPAETDAQSDGEKRRGCHGGYRGRHGAQGCHGNGAFFPHHGCRTRLDHSDGYFGPGGPVGLGGPHFSHHRYCRSAGPAGFPGHRGGHHHGHHHGRHVGRRCGPTGPFSHGGPFGRGGPSGPGGSFGPDGPFGPDGIGRRGCKFMMAALADHPVARNLRAYIDDATAASDNADHFNPPVDIFENDKQGGWTLHVGLPGASKEDIDVQWDADRSLLSISGIILRPGEKAFLKGLIQAERPIGLFQREVRLPPYEAETDSSPATAKQEVDAIGITARMDNGVLVVMVPTVDKEWTAVHQVDIEESG</sequence>
<keyword evidence="6" id="KW-1185">Reference proteome</keyword>
<evidence type="ECO:0000313" key="5">
    <source>
        <dbReference type="EMBL" id="CAK7271402.1"/>
    </source>
</evidence>
<evidence type="ECO:0000256" key="3">
    <source>
        <dbReference type="SAM" id="MobiDB-lite"/>
    </source>
</evidence>